<feature type="region of interest" description="Disordered" evidence="3">
    <location>
        <begin position="1"/>
        <end position="200"/>
    </location>
</feature>
<dbReference type="Pfam" id="PF00076">
    <property type="entry name" value="RRM_1"/>
    <property type="match status" value="1"/>
</dbReference>
<dbReference type="InterPro" id="IPR000504">
    <property type="entry name" value="RRM_dom"/>
</dbReference>
<keyword evidence="1 2" id="KW-0694">RNA-binding</keyword>
<dbReference type="PROSITE" id="PS50102">
    <property type="entry name" value="RRM"/>
    <property type="match status" value="1"/>
</dbReference>
<evidence type="ECO:0000256" key="1">
    <source>
        <dbReference type="ARBA" id="ARBA00022884"/>
    </source>
</evidence>
<evidence type="ECO:0000259" key="4">
    <source>
        <dbReference type="PROSITE" id="PS50102"/>
    </source>
</evidence>
<feature type="domain" description="RRM" evidence="4">
    <location>
        <begin position="218"/>
        <end position="301"/>
    </location>
</feature>
<feature type="compositionally biased region" description="Basic and acidic residues" evidence="3">
    <location>
        <begin position="177"/>
        <end position="189"/>
    </location>
</feature>
<dbReference type="Gene3D" id="3.30.70.330">
    <property type="match status" value="1"/>
</dbReference>
<keyword evidence="6" id="KW-1185">Reference proteome</keyword>
<evidence type="ECO:0000313" key="6">
    <source>
        <dbReference type="Proteomes" id="UP000827724"/>
    </source>
</evidence>
<name>A0A9P8QJ10_9HYPO</name>
<dbReference type="Proteomes" id="UP000827724">
    <property type="component" value="Unassembled WGS sequence"/>
</dbReference>
<feature type="compositionally biased region" description="Basic and acidic residues" evidence="3">
    <location>
        <begin position="79"/>
        <end position="100"/>
    </location>
</feature>
<dbReference type="EMBL" id="JAIWOZ010000003">
    <property type="protein sequence ID" value="KAH6607286.1"/>
    <property type="molecule type" value="Genomic_DNA"/>
</dbReference>
<comment type="caution">
    <text evidence="5">The sequence shown here is derived from an EMBL/GenBank/DDBJ whole genome shotgun (WGS) entry which is preliminary data.</text>
</comment>
<feature type="compositionally biased region" description="Basic and acidic residues" evidence="3">
    <location>
        <begin position="309"/>
        <end position="345"/>
    </location>
</feature>
<evidence type="ECO:0000256" key="2">
    <source>
        <dbReference type="PROSITE-ProRule" id="PRU00176"/>
    </source>
</evidence>
<dbReference type="GO" id="GO:0042274">
    <property type="term" value="P:ribosomal small subunit biogenesis"/>
    <property type="evidence" value="ECO:0007669"/>
    <property type="project" value="TreeGrafter"/>
</dbReference>
<dbReference type="InterPro" id="IPR012677">
    <property type="entry name" value="Nucleotide-bd_a/b_plait_sf"/>
</dbReference>
<dbReference type="PANTHER" id="PTHR23236:SF51">
    <property type="entry name" value="NUCLEOLAR PROTEIN 6"/>
    <property type="match status" value="1"/>
</dbReference>
<dbReference type="GO" id="GO:0005730">
    <property type="term" value="C:nucleolus"/>
    <property type="evidence" value="ECO:0007669"/>
    <property type="project" value="TreeGrafter"/>
</dbReference>
<gene>
    <name evidence="5" type="ORF">Trco_003599</name>
</gene>
<feature type="compositionally biased region" description="Basic and acidic residues" evidence="3">
    <location>
        <begin position="119"/>
        <end position="154"/>
    </location>
</feature>
<feature type="compositionally biased region" description="Basic residues" evidence="3">
    <location>
        <begin position="155"/>
        <end position="167"/>
    </location>
</feature>
<dbReference type="InterPro" id="IPR035979">
    <property type="entry name" value="RBD_domain_sf"/>
</dbReference>
<dbReference type="OrthoDB" id="167718at2759"/>
<dbReference type="FunFam" id="3.30.70.330:FF:000376">
    <property type="entry name" value="Putative RNA binding protein"/>
    <property type="match status" value="1"/>
</dbReference>
<dbReference type="SMART" id="SM00360">
    <property type="entry name" value="RRM"/>
    <property type="match status" value="1"/>
</dbReference>
<feature type="region of interest" description="Disordered" evidence="3">
    <location>
        <begin position="298"/>
        <end position="368"/>
    </location>
</feature>
<accession>A0A9P8QJ10</accession>
<dbReference type="InterPro" id="IPR034228">
    <property type="entry name" value="Nop6_RRM"/>
</dbReference>
<dbReference type="GO" id="GO:0019843">
    <property type="term" value="F:rRNA binding"/>
    <property type="evidence" value="ECO:0007669"/>
    <property type="project" value="TreeGrafter"/>
</dbReference>
<organism evidence="5 6">
    <name type="scientific">Trichoderma cornu-damae</name>
    <dbReference type="NCBI Taxonomy" id="654480"/>
    <lineage>
        <taxon>Eukaryota</taxon>
        <taxon>Fungi</taxon>
        <taxon>Dikarya</taxon>
        <taxon>Ascomycota</taxon>
        <taxon>Pezizomycotina</taxon>
        <taxon>Sordariomycetes</taxon>
        <taxon>Hypocreomycetidae</taxon>
        <taxon>Hypocreales</taxon>
        <taxon>Hypocreaceae</taxon>
        <taxon>Trichoderma</taxon>
    </lineage>
</organism>
<sequence length="368" mass="41184">MKSKRAAAAASAEDFKPVDLAGNQPAKKRKRTDEDDGPDNDVKKPKKFRKEKKSKKEKKDKKNKHDKEEEKTKPKKDKSKYNKETRKEKKDKLKDLRDLPEGMDVDNDAGNAKVAEATAKPEAEPKTNGSAEDKAAKELEKHKEDKKDRKEEKKREKKEKKEKKKEKKALQRANKALQKEKKALKKEAKAGAPSPKDVPQAEDAIDLDASSAQKPGRNIVFVGNLPYSATAASITAHFASLKPVAVRCLTKKDDPKVCRGIAFVEFGTPAHQRTCLDKFHHSTFEDGTSAPRKINVELTSAGGGGKSKGRQDKIMEKNKKLDENRAKRIEREKTDKDESQAKDGDQANAQPRMEIHPSRLARLPGLGR</sequence>
<evidence type="ECO:0000256" key="3">
    <source>
        <dbReference type="SAM" id="MobiDB-lite"/>
    </source>
</evidence>
<dbReference type="CDD" id="cd12400">
    <property type="entry name" value="RRM_Nop6"/>
    <property type="match status" value="1"/>
</dbReference>
<feature type="compositionally biased region" description="Low complexity" evidence="3">
    <location>
        <begin position="1"/>
        <end position="12"/>
    </location>
</feature>
<reference evidence="5" key="1">
    <citation type="submission" date="2021-08" db="EMBL/GenBank/DDBJ databases">
        <title>Chromosome-Level Trichoderma cornu-damae using Hi-C Data.</title>
        <authorList>
            <person name="Kim C.S."/>
        </authorList>
    </citation>
    <scope>NUCLEOTIDE SEQUENCE</scope>
    <source>
        <strain evidence="5">KA19-0412C</strain>
    </source>
</reference>
<dbReference type="AlphaFoldDB" id="A0A9P8QJ10"/>
<feature type="compositionally biased region" description="Basic residues" evidence="3">
    <location>
        <begin position="44"/>
        <end position="62"/>
    </location>
</feature>
<protein>
    <recommendedName>
        <fullName evidence="4">RRM domain-containing protein</fullName>
    </recommendedName>
</protein>
<feature type="compositionally biased region" description="Basic and acidic residues" evidence="3">
    <location>
        <begin position="63"/>
        <end position="72"/>
    </location>
</feature>
<evidence type="ECO:0000313" key="5">
    <source>
        <dbReference type="EMBL" id="KAH6607286.1"/>
    </source>
</evidence>
<dbReference type="SUPFAM" id="SSF54928">
    <property type="entry name" value="RNA-binding domain, RBD"/>
    <property type="match status" value="1"/>
</dbReference>
<dbReference type="PANTHER" id="PTHR23236">
    <property type="entry name" value="EUKARYOTIC TRANSLATION INITIATION FACTOR 4B/4H"/>
    <property type="match status" value="1"/>
</dbReference>
<proteinExistence type="predicted"/>